<dbReference type="Proteomes" id="UP000887574">
    <property type="component" value="Unplaced"/>
</dbReference>
<dbReference type="AlphaFoldDB" id="A0A915EFP6"/>
<dbReference type="WBParaSite" id="jg5854">
    <property type="protein sequence ID" value="jg5854"/>
    <property type="gene ID" value="jg5854"/>
</dbReference>
<accession>A0A915EFP6</accession>
<proteinExistence type="predicted"/>
<sequence>MAATNAAFNYQYAGPIQSSITSTIAAIDDVKEWWNNNNGWEYCRLEGYPLLNIEKTKFYAVLTNFAADQSSWWARVPFTEYT</sequence>
<reference evidence="2" key="1">
    <citation type="submission" date="2022-11" db="UniProtKB">
        <authorList>
            <consortium name="WormBaseParasite"/>
        </authorList>
    </citation>
    <scope>IDENTIFICATION</scope>
</reference>
<keyword evidence="1" id="KW-1185">Reference proteome</keyword>
<evidence type="ECO:0000313" key="2">
    <source>
        <dbReference type="WBParaSite" id="jg5854"/>
    </source>
</evidence>
<protein>
    <submittedName>
        <fullName evidence="2">Uncharacterized protein</fullName>
    </submittedName>
</protein>
<organism evidence="1 2">
    <name type="scientific">Ditylenchus dipsaci</name>
    <dbReference type="NCBI Taxonomy" id="166011"/>
    <lineage>
        <taxon>Eukaryota</taxon>
        <taxon>Metazoa</taxon>
        <taxon>Ecdysozoa</taxon>
        <taxon>Nematoda</taxon>
        <taxon>Chromadorea</taxon>
        <taxon>Rhabditida</taxon>
        <taxon>Tylenchina</taxon>
        <taxon>Tylenchomorpha</taxon>
        <taxon>Sphaerularioidea</taxon>
        <taxon>Anguinidae</taxon>
        <taxon>Anguininae</taxon>
        <taxon>Ditylenchus</taxon>
    </lineage>
</organism>
<name>A0A915EFP6_9BILA</name>
<evidence type="ECO:0000313" key="1">
    <source>
        <dbReference type="Proteomes" id="UP000887574"/>
    </source>
</evidence>